<dbReference type="Proteomes" id="UP000238325">
    <property type="component" value="Unassembled WGS sequence"/>
</dbReference>
<keyword evidence="3" id="KW-1185">Reference proteome</keyword>
<dbReference type="Proteomes" id="UP000238534">
    <property type="component" value="Unassembled WGS sequence"/>
</dbReference>
<organism evidence="1 4">
    <name type="scientific">Chryseobacterium culicis</name>
    <dbReference type="NCBI Taxonomy" id="680127"/>
    <lineage>
        <taxon>Bacteria</taxon>
        <taxon>Pseudomonadati</taxon>
        <taxon>Bacteroidota</taxon>
        <taxon>Flavobacteriia</taxon>
        <taxon>Flavobacteriales</taxon>
        <taxon>Weeksellaceae</taxon>
        <taxon>Chryseobacterium group</taxon>
        <taxon>Chryseobacterium</taxon>
    </lineage>
</organism>
<comment type="caution">
    <text evidence="1">The sequence shown here is derived from an EMBL/GenBank/DDBJ whole genome shotgun (WGS) entry which is preliminary data.</text>
</comment>
<reference evidence="3 4" key="1">
    <citation type="submission" date="2017-09" db="EMBL/GenBank/DDBJ databases">
        <title>Genomic, metabolic, and phenotypic characteristics of bacterial isolates from the natural microbiome of the model nematode Caenorhabditis elegans.</title>
        <authorList>
            <person name="Zimmermann J."/>
            <person name="Obeng N."/>
            <person name="Yang W."/>
            <person name="Obeng O."/>
            <person name="Kissoyan K."/>
            <person name="Pees B."/>
            <person name="Dirksen P."/>
            <person name="Hoppner M."/>
            <person name="Franke A."/>
            <person name="Rosenstiel P."/>
            <person name="Leippe M."/>
            <person name="Dierking K."/>
            <person name="Kaleta C."/>
            <person name="Schulenburg H."/>
        </authorList>
    </citation>
    <scope>NUCLEOTIDE SEQUENCE [LARGE SCALE GENOMIC DNA]</scope>
    <source>
        <strain evidence="1 4">MYb25</strain>
        <strain evidence="2 3">MYb44</strain>
    </source>
</reference>
<gene>
    <name evidence="1" type="ORF">CQ022_01745</name>
    <name evidence="2" type="ORF">CQ033_11245</name>
</gene>
<evidence type="ECO:0000313" key="2">
    <source>
        <dbReference type="EMBL" id="PRB91261.1"/>
    </source>
</evidence>
<protein>
    <submittedName>
        <fullName evidence="1">DUF922 domain-containing protein</fullName>
    </submittedName>
</protein>
<evidence type="ECO:0000313" key="4">
    <source>
        <dbReference type="Proteomes" id="UP000238534"/>
    </source>
</evidence>
<dbReference type="EMBL" id="PCPP01000001">
    <property type="protein sequence ID" value="PRB85015.1"/>
    <property type="molecule type" value="Genomic_DNA"/>
</dbReference>
<evidence type="ECO:0000313" key="1">
    <source>
        <dbReference type="EMBL" id="PRB85015.1"/>
    </source>
</evidence>
<dbReference type="RefSeq" id="WP_105682636.1">
    <property type="nucleotide sequence ID" value="NZ_JBBGZD010000001.1"/>
</dbReference>
<accession>A0A2S9CWX3</accession>
<dbReference type="InterPro" id="IPR010321">
    <property type="entry name" value="DUF922"/>
</dbReference>
<name>A0A2S9CWX3_CHRCI</name>
<sequence>MRLTFVLCLLAAQAVFGQKITWQEGKRLTWDNFKSPVSKKKNPDVAAYTHCGWEFYSVKSSDPKAPVTMTIKTVFHEEKSWKDAKRMDDYILLHEQKHFDIAELFVRKFRKAVAEKIKNSGDYNKYFKAIYDGISDEYKNFQMAYDRETRHGIDKEKQSEYNDSIAEQLDNLKSYQAFEIPQ</sequence>
<dbReference type="AlphaFoldDB" id="A0A2S9CWX3"/>
<dbReference type="Pfam" id="PF06037">
    <property type="entry name" value="DUF922"/>
    <property type="match status" value="1"/>
</dbReference>
<evidence type="ECO:0000313" key="3">
    <source>
        <dbReference type="Proteomes" id="UP000238325"/>
    </source>
</evidence>
<dbReference type="EMBL" id="PCPH01000002">
    <property type="protein sequence ID" value="PRB91261.1"/>
    <property type="molecule type" value="Genomic_DNA"/>
</dbReference>
<proteinExistence type="predicted"/>
<dbReference type="OrthoDB" id="5431540at2"/>